<keyword evidence="1" id="KW-0802">TPR repeat</keyword>
<dbReference type="PROSITE" id="PS50005">
    <property type="entry name" value="TPR"/>
    <property type="match status" value="3"/>
</dbReference>
<organism evidence="4">
    <name type="scientific">Mangrovimonas cancribranchiae</name>
    <dbReference type="NCBI Taxonomy" id="3080055"/>
    <lineage>
        <taxon>Bacteria</taxon>
        <taxon>Pseudomonadati</taxon>
        <taxon>Bacteroidota</taxon>
        <taxon>Flavobacteriia</taxon>
        <taxon>Flavobacteriales</taxon>
        <taxon>Flavobacteriaceae</taxon>
        <taxon>Mangrovimonas</taxon>
    </lineage>
</organism>
<dbReference type="EMBL" id="CP136925">
    <property type="protein sequence ID" value="WXA13457.1"/>
    <property type="molecule type" value="Genomic_DNA"/>
</dbReference>
<name>A0AAU6P7L0_9FLAO</name>
<dbReference type="SMART" id="SM00028">
    <property type="entry name" value="TPR"/>
    <property type="match status" value="5"/>
</dbReference>
<dbReference type="SUPFAM" id="SSF48452">
    <property type="entry name" value="TPR-like"/>
    <property type="match status" value="2"/>
</dbReference>
<dbReference type="AlphaFoldDB" id="A0AAU6P7L0"/>
<evidence type="ECO:0000313" key="5">
    <source>
        <dbReference type="Proteomes" id="UP001368318"/>
    </source>
</evidence>
<feature type="chain" id="PRO_5044712994" evidence="2">
    <location>
        <begin position="18"/>
        <end position="376"/>
    </location>
</feature>
<accession>A0AAU6P7L0</accession>
<dbReference type="Pfam" id="PF00515">
    <property type="entry name" value="TPR_1"/>
    <property type="match status" value="1"/>
</dbReference>
<reference evidence="4 5" key="1">
    <citation type="submission" date="2023-10" db="EMBL/GenBank/DDBJ databases">
        <title>Culture-based analysis of two novel bacteria associated with mangrove crab gills.</title>
        <authorList>
            <person name="Yang X."/>
            <person name="Garuglieri E."/>
            <person name="Van Goethem M.W."/>
            <person name="Fusi M."/>
            <person name="Marasco R."/>
            <person name="Daffonchio D.G."/>
        </authorList>
    </citation>
    <scope>NUCLEOTIDE SEQUENCE</scope>
    <source>
        <strain evidence="4">UG2-1</strain>
        <strain evidence="3">UG2-2</strain>
        <strain evidence="5">UG2_2</strain>
    </source>
</reference>
<dbReference type="InterPro" id="IPR011990">
    <property type="entry name" value="TPR-like_helical_dom_sf"/>
</dbReference>
<feature type="repeat" description="TPR" evidence="1">
    <location>
        <begin position="215"/>
        <end position="248"/>
    </location>
</feature>
<feature type="repeat" description="TPR" evidence="1">
    <location>
        <begin position="249"/>
        <end position="282"/>
    </location>
</feature>
<dbReference type="Proteomes" id="UP001368318">
    <property type="component" value="Chromosome"/>
</dbReference>
<dbReference type="Gene3D" id="1.25.40.10">
    <property type="entry name" value="Tetratricopeptide repeat domain"/>
    <property type="match status" value="4"/>
</dbReference>
<evidence type="ECO:0000256" key="2">
    <source>
        <dbReference type="SAM" id="SignalP"/>
    </source>
</evidence>
<protein>
    <submittedName>
        <fullName evidence="4">Tetratricopeptide repeat protein</fullName>
    </submittedName>
</protein>
<dbReference type="PROSITE" id="PS50293">
    <property type="entry name" value="TPR_REGION"/>
    <property type="match status" value="1"/>
</dbReference>
<dbReference type="RefSeq" id="WP_338732700.1">
    <property type="nucleotide sequence ID" value="NZ_CP136924.1"/>
</dbReference>
<feature type="signal peptide" evidence="2">
    <location>
        <begin position="1"/>
        <end position="17"/>
    </location>
</feature>
<gene>
    <name evidence="4" type="ORF">R3L15_00960</name>
    <name evidence="3" type="ORF">R3L16_06435</name>
</gene>
<dbReference type="InterPro" id="IPR019734">
    <property type="entry name" value="TPR_rpt"/>
</dbReference>
<dbReference type="KEGG" id="mcaa:R3L15_00960"/>
<evidence type="ECO:0000313" key="3">
    <source>
        <dbReference type="EMBL" id="WXA04125.1"/>
    </source>
</evidence>
<keyword evidence="2" id="KW-0732">Signal</keyword>
<dbReference type="Pfam" id="PF13176">
    <property type="entry name" value="TPR_7"/>
    <property type="match status" value="1"/>
</dbReference>
<dbReference type="PANTHER" id="PTHR12558">
    <property type="entry name" value="CELL DIVISION CYCLE 16,23,27"/>
    <property type="match status" value="1"/>
</dbReference>
<evidence type="ECO:0000256" key="1">
    <source>
        <dbReference type="PROSITE-ProRule" id="PRU00339"/>
    </source>
</evidence>
<evidence type="ECO:0000313" key="4">
    <source>
        <dbReference type="EMBL" id="WXA13457.1"/>
    </source>
</evidence>
<feature type="repeat" description="TPR" evidence="1">
    <location>
        <begin position="284"/>
        <end position="317"/>
    </location>
</feature>
<sequence>MSRILLLCLLICFKAEAQTSALSVADSLYAHGKYSQAITIYKSDTLNPATNLKIARSYEAIGNYDKALKHYQKGLTNNDLLSRFNYVKLLSKTKQYTLAKSQLETLIALDSVNPNYHYQLGVILEATNDSTAINKYQTAYNLDSTHQKAIYKIAREFVKTRQFDKANEFIDKGLMGYANNVSLISLKAQNLYYKEYYEQAQQWFHKLIDLGEQSEFIYEKLSLCYAKNFHYKEAITYRQKTLKYNPQNANAMFVIGSYYEQLQDYENAKKYIEQALLIKDQPLDFEYQKLAMVYNRLKKYDKAIEAYKKAIKEAPDRVDIHFFMLLSKERYYADMDAKIKLYEDFIKRFPNEKNFVAIANRRLQELKEEKFMSKTN</sequence>
<dbReference type="EMBL" id="CP136924">
    <property type="protein sequence ID" value="WXA04125.1"/>
    <property type="molecule type" value="Genomic_DNA"/>
</dbReference>
<dbReference type="Pfam" id="PF13181">
    <property type="entry name" value="TPR_8"/>
    <property type="match status" value="1"/>
</dbReference>
<keyword evidence="5" id="KW-1185">Reference proteome</keyword>
<proteinExistence type="predicted"/>
<dbReference type="PANTHER" id="PTHR12558:SF13">
    <property type="entry name" value="CELL DIVISION CYCLE PROTEIN 27 HOMOLOG"/>
    <property type="match status" value="1"/>
</dbReference>